<dbReference type="InterPro" id="IPR016152">
    <property type="entry name" value="PTrfase/Anion_transptr"/>
</dbReference>
<sequence>MITTSNMSEKEIENVLEDEVYQLTITVLDAIEERLHLGIRHDTELIMGLGLHLKPAINRYRYGMNIRNPMLEDIKVKYQVAFEAGIIAGMALEKHVGAKIDENEIGYLALHIGAAMERRKLESGPKRCLIVCASGMGSAQLLNYKIQAKFGSQIKVLGTTEFYKLNNVDFSEVDFVISSIPIRETLPVPVIEVNTILGEGDLQRIEGFIQDTETNVTQYIKEGLVFLQKPLQTKQEVIEYLVNQVMEKGLAGEGFLEAVLQREEMAPTAFGNSVAIPHPISPLTSQTFLAFCTLDKPITWGDKKVQFVCLLSVEKESNENFQNMYDMLGNIVDNEEIVQRLLKAKTYTEFLRTLL</sequence>
<dbReference type="InterPro" id="IPR050661">
    <property type="entry name" value="BglG_antiterminators"/>
</dbReference>
<feature type="domain" description="PTS EIIB type-2" evidence="4">
    <location>
        <begin position="126"/>
        <end position="217"/>
    </location>
</feature>
<dbReference type="EMBL" id="CP041666">
    <property type="protein sequence ID" value="QDP41822.1"/>
    <property type="molecule type" value="Genomic_DNA"/>
</dbReference>
<dbReference type="Gene3D" id="1.10.1790.10">
    <property type="entry name" value="PRD domain"/>
    <property type="match status" value="1"/>
</dbReference>
<evidence type="ECO:0000259" key="3">
    <source>
        <dbReference type="PROSITE" id="PS51094"/>
    </source>
</evidence>
<dbReference type="InterPro" id="IPR002178">
    <property type="entry name" value="PTS_EIIA_type-2_dom"/>
</dbReference>
<accession>A0A516KKB4</accession>
<feature type="domain" description="PRD" evidence="5">
    <location>
        <begin position="15"/>
        <end position="122"/>
    </location>
</feature>
<protein>
    <submittedName>
        <fullName evidence="6">PRD domain-containing protein</fullName>
    </submittedName>
</protein>
<dbReference type="SUPFAM" id="SSF52794">
    <property type="entry name" value="PTS system IIB component-like"/>
    <property type="match status" value="1"/>
</dbReference>
<dbReference type="Gene3D" id="3.40.930.10">
    <property type="entry name" value="Mannitol-specific EII, Chain A"/>
    <property type="match status" value="1"/>
</dbReference>
<dbReference type="PROSITE" id="PS51372">
    <property type="entry name" value="PRD_2"/>
    <property type="match status" value="1"/>
</dbReference>
<gene>
    <name evidence="6" type="ORF">FN924_17575</name>
</gene>
<keyword evidence="1" id="KW-0808">Transferase</keyword>
<dbReference type="PANTHER" id="PTHR30185">
    <property type="entry name" value="CRYPTIC BETA-GLUCOSIDE BGL OPERON ANTITERMINATOR"/>
    <property type="match status" value="1"/>
</dbReference>
<evidence type="ECO:0000256" key="2">
    <source>
        <dbReference type="ARBA" id="ARBA00022737"/>
    </source>
</evidence>
<dbReference type="Proteomes" id="UP000315215">
    <property type="component" value="Chromosome"/>
</dbReference>
<keyword evidence="7" id="KW-1185">Reference proteome</keyword>
<dbReference type="PROSITE" id="PS51099">
    <property type="entry name" value="PTS_EIIB_TYPE_2"/>
    <property type="match status" value="1"/>
</dbReference>
<dbReference type="InterPro" id="IPR036634">
    <property type="entry name" value="PRD_sf"/>
</dbReference>
<dbReference type="Pfam" id="PF00874">
    <property type="entry name" value="PRD"/>
    <property type="match status" value="1"/>
</dbReference>
<dbReference type="AlphaFoldDB" id="A0A516KKB4"/>
<dbReference type="GO" id="GO:0008982">
    <property type="term" value="F:protein-N(PI)-phosphohistidine-sugar phosphotransferase activity"/>
    <property type="evidence" value="ECO:0007669"/>
    <property type="project" value="InterPro"/>
</dbReference>
<dbReference type="SUPFAM" id="SSF55804">
    <property type="entry name" value="Phoshotransferase/anion transport protein"/>
    <property type="match status" value="1"/>
</dbReference>
<dbReference type="GO" id="GO:0006355">
    <property type="term" value="P:regulation of DNA-templated transcription"/>
    <property type="evidence" value="ECO:0007669"/>
    <property type="project" value="InterPro"/>
</dbReference>
<dbReference type="PANTHER" id="PTHR30185:SF13">
    <property type="entry name" value="LICABCH OPERON REGULATOR-RELATED"/>
    <property type="match status" value="1"/>
</dbReference>
<dbReference type="InterPro" id="IPR013011">
    <property type="entry name" value="PTS_EIIB_2"/>
</dbReference>
<dbReference type="KEGG" id="aqt:FN924_17575"/>
<evidence type="ECO:0000313" key="7">
    <source>
        <dbReference type="Proteomes" id="UP000315215"/>
    </source>
</evidence>
<dbReference type="GO" id="GO:0009401">
    <property type="term" value="P:phosphoenolpyruvate-dependent sugar phosphotransferase system"/>
    <property type="evidence" value="ECO:0007669"/>
    <property type="project" value="InterPro"/>
</dbReference>
<dbReference type="Pfam" id="PF00359">
    <property type="entry name" value="PTS_EIIA_2"/>
    <property type="match status" value="1"/>
</dbReference>
<reference evidence="6 7" key="1">
    <citation type="submission" date="2019-07" db="EMBL/GenBank/DDBJ databases">
        <authorList>
            <person name="Li J."/>
        </authorList>
    </citation>
    <scope>NUCLEOTIDE SEQUENCE [LARGE SCALE GENOMIC DNA]</scope>
    <source>
        <strain evidence="6 7">TKL69</strain>
    </source>
</reference>
<evidence type="ECO:0000313" key="6">
    <source>
        <dbReference type="EMBL" id="QDP41822.1"/>
    </source>
</evidence>
<dbReference type="SUPFAM" id="SSF63520">
    <property type="entry name" value="PTS-regulatory domain, PRD"/>
    <property type="match status" value="1"/>
</dbReference>
<dbReference type="InterPro" id="IPR036095">
    <property type="entry name" value="PTS_EIIB-like_sf"/>
</dbReference>
<keyword evidence="2" id="KW-0677">Repeat</keyword>
<organism evidence="6 7">
    <name type="scientific">Radiobacillus deserti</name>
    <dbReference type="NCBI Taxonomy" id="2594883"/>
    <lineage>
        <taxon>Bacteria</taxon>
        <taxon>Bacillati</taxon>
        <taxon>Bacillota</taxon>
        <taxon>Bacilli</taxon>
        <taxon>Bacillales</taxon>
        <taxon>Bacillaceae</taxon>
        <taxon>Radiobacillus</taxon>
    </lineage>
</organism>
<dbReference type="PROSITE" id="PS51094">
    <property type="entry name" value="PTS_EIIA_TYPE_2"/>
    <property type="match status" value="1"/>
</dbReference>
<dbReference type="InterPro" id="IPR011608">
    <property type="entry name" value="PRD"/>
</dbReference>
<feature type="domain" description="PTS EIIA type-2" evidence="3">
    <location>
        <begin position="218"/>
        <end position="355"/>
    </location>
</feature>
<evidence type="ECO:0000259" key="4">
    <source>
        <dbReference type="PROSITE" id="PS51099"/>
    </source>
</evidence>
<dbReference type="Gene3D" id="3.40.50.2300">
    <property type="match status" value="1"/>
</dbReference>
<evidence type="ECO:0000259" key="5">
    <source>
        <dbReference type="PROSITE" id="PS51372"/>
    </source>
</evidence>
<proteinExistence type="predicted"/>
<evidence type="ECO:0000256" key="1">
    <source>
        <dbReference type="ARBA" id="ARBA00022679"/>
    </source>
</evidence>
<name>A0A516KKB4_9BACI</name>
<dbReference type="CDD" id="cd00211">
    <property type="entry name" value="PTS_IIA_fru"/>
    <property type="match status" value="1"/>
</dbReference>
<dbReference type="CDD" id="cd05568">
    <property type="entry name" value="PTS_IIB_bgl_like"/>
    <property type="match status" value="1"/>
</dbReference>